<gene>
    <name evidence="1" type="ORF">VSH64_17035</name>
</gene>
<name>A0ABZ1IJZ4_9PSEU</name>
<evidence type="ECO:0000313" key="1">
    <source>
        <dbReference type="EMBL" id="WSE33790.1"/>
    </source>
</evidence>
<reference evidence="1 2" key="1">
    <citation type="journal article" date="2015" name="Int. J. Syst. Evol. Microbiol.">
        <title>Amycolatopsis rhabdoformis sp. nov., an actinomycete isolated from a tropical forest soil.</title>
        <authorList>
            <person name="Souza W.R."/>
            <person name="Silva R.E."/>
            <person name="Goodfellow M."/>
            <person name="Busarakam K."/>
            <person name="Figueiro F.S."/>
            <person name="Ferreira D."/>
            <person name="Rodrigues-Filho E."/>
            <person name="Moraes L.A.B."/>
            <person name="Zucchi T.D."/>
        </authorList>
    </citation>
    <scope>NUCLEOTIDE SEQUENCE [LARGE SCALE GENOMIC DNA]</scope>
    <source>
        <strain evidence="1 2">NCIMB 14900</strain>
    </source>
</reference>
<protein>
    <submittedName>
        <fullName evidence="1">Uncharacterized protein</fullName>
    </submittedName>
</protein>
<proteinExistence type="predicted"/>
<accession>A0ABZ1IJZ4</accession>
<keyword evidence="2" id="KW-1185">Reference proteome</keyword>
<dbReference type="EMBL" id="CP142149">
    <property type="protein sequence ID" value="WSE33790.1"/>
    <property type="molecule type" value="Genomic_DNA"/>
</dbReference>
<organism evidence="1 2">
    <name type="scientific">Amycolatopsis rhabdoformis</name>
    <dbReference type="NCBI Taxonomy" id="1448059"/>
    <lineage>
        <taxon>Bacteria</taxon>
        <taxon>Bacillati</taxon>
        <taxon>Actinomycetota</taxon>
        <taxon>Actinomycetes</taxon>
        <taxon>Pseudonocardiales</taxon>
        <taxon>Pseudonocardiaceae</taxon>
        <taxon>Amycolatopsis</taxon>
    </lineage>
</organism>
<dbReference type="Proteomes" id="UP001330812">
    <property type="component" value="Chromosome"/>
</dbReference>
<evidence type="ECO:0000313" key="2">
    <source>
        <dbReference type="Proteomes" id="UP001330812"/>
    </source>
</evidence>
<sequence>MDTRPPVPEPKLGPYPLTEEGVAALLGRYAFHDSVVRRIVLDQEWGPGGSRVARLVIDARVLIEGARWEDLPWEPVCLDLLDVRRFRIDENIEGSWVIFDPPQFTRFDGLLQVDWGAERFGSLHPENAEDVFDGSALVFAASGGTWSALHPWDQ</sequence>
<dbReference type="RefSeq" id="WP_326836589.1">
    <property type="nucleotide sequence ID" value="NZ_CP142149.1"/>
</dbReference>